<proteinExistence type="predicted"/>
<name>A0A919XCD0_9BACI</name>
<comment type="caution">
    <text evidence="2">The sequence shown here is derived from an EMBL/GenBank/DDBJ whole genome shotgun (WGS) entry which is preliminary data.</text>
</comment>
<evidence type="ECO:0000313" key="2">
    <source>
        <dbReference type="EMBL" id="GIO28070.1"/>
    </source>
</evidence>
<accession>A0A919XCD0</accession>
<feature type="compositionally biased region" description="Basic and acidic residues" evidence="1">
    <location>
        <begin position="41"/>
        <end position="54"/>
    </location>
</feature>
<evidence type="ECO:0000313" key="3">
    <source>
        <dbReference type="Proteomes" id="UP000676917"/>
    </source>
</evidence>
<evidence type="ECO:0000256" key="1">
    <source>
        <dbReference type="SAM" id="MobiDB-lite"/>
    </source>
</evidence>
<dbReference type="Proteomes" id="UP000676917">
    <property type="component" value="Unassembled WGS sequence"/>
</dbReference>
<dbReference type="RefSeq" id="WP_212921526.1">
    <property type="nucleotide sequence ID" value="NZ_BORP01000005.1"/>
</dbReference>
<gene>
    <name evidence="2" type="ORF">J43TS3_26810</name>
</gene>
<sequence length="69" mass="7377">MSKKQDKTPEKLNVQLGGMEIYGTTGNTEFAGYKTSGDIENAGKPDKGFKKNDKNGAIASLDSHNIGDD</sequence>
<protein>
    <submittedName>
        <fullName evidence="2">Uncharacterized protein</fullName>
    </submittedName>
</protein>
<organism evidence="2 3">
    <name type="scientific">Ornithinibacillus bavariensis</name>
    <dbReference type="NCBI Taxonomy" id="545502"/>
    <lineage>
        <taxon>Bacteria</taxon>
        <taxon>Bacillati</taxon>
        <taxon>Bacillota</taxon>
        <taxon>Bacilli</taxon>
        <taxon>Bacillales</taxon>
        <taxon>Bacillaceae</taxon>
        <taxon>Ornithinibacillus</taxon>
    </lineage>
</organism>
<keyword evidence="3" id="KW-1185">Reference proteome</keyword>
<reference evidence="2" key="1">
    <citation type="submission" date="2021-03" db="EMBL/GenBank/DDBJ databases">
        <title>Antimicrobial resistance genes in bacteria isolated from Japanese honey, and their potential for conferring macrolide and lincosamide resistance in the American foulbrood pathogen Paenibacillus larvae.</title>
        <authorList>
            <person name="Okamoto M."/>
            <person name="Kumagai M."/>
            <person name="Kanamori H."/>
            <person name="Takamatsu D."/>
        </authorList>
    </citation>
    <scope>NUCLEOTIDE SEQUENCE</scope>
    <source>
        <strain evidence="2">J43TS3</strain>
    </source>
</reference>
<dbReference type="AlphaFoldDB" id="A0A919XCD0"/>
<dbReference type="EMBL" id="BORP01000005">
    <property type="protein sequence ID" value="GIO28070.1"/>
    <property type="molecule type" value="Genomic_DNA"/>
</dbReference>
<feature type="region of interest" description="Disordered" evidence="1">
    <location>
        <begin position="36"/>
        <end position="69"/>
    </location>
</feature>